<dbReference type="EMBL" id="RXGA01000003">
    <property type="protein sequence ID" value="RWX73021.1"/>
    <property type="molecule type" value="Genomic_DNA"/>
</dbReference>
<dbReference type="GO" id="GO:0042597">
    <property type="term" value="C:periplasmic space"/>
    <property type="evidence" value="ECO:0007669"/>
    <property type="project" value="UniProtKB-SubCell"/>
</dbReference>
<reference evidence="6 7" key="1">
    <citation type="submission" date="2018-12" db="EMBL/GenBank/DDBJ databases">
        <title>The complete genome of the methanogenic archaea of the candidate phylum Verstraetearchaeota, obtained from the metagenome of underground thermal water.</title>
        <authorList>
            <person name="Kadnikov V.V."/>
            <person name="Mardanov A.V."/>
            <person name="Beletsky A.V."/>
            <person name="Karnachuk O.V."/>
            <person name="Ravin N.V."/>
        </authorList>
    </citation>
    <scope>NUCLEOTIDE SEQUENCE [LARGE SCALE GENOMIC DNA]</scope>
    <source>
        <strain evidence="6">Ch88</strain>
    </source>
</reference>
<evidence type="ECO:0000256" key="4">
    <source>
        <dbReference type="SAM" id="Phobius"/>
    </source>
</evidence>
<dbReference type="SUPFAM" id="SSF53850">
    <property type="entry name" value="Periplasmic binding protein-like II"/>
    <property type="match status" value="1"/>
</dbReference>
<keyword evidence="4" id="KW-0472">Membrane</keyword>
<keyword evidence="4" id="KW-0812">Transmembrane</keyword>
<evidence type="ECO:0000256" key="1">
    <source>
        <dbReference type="ARBA" id="ARBA00004418"/>
    </source>
</evidence>
<dbReference type="Gene3D" id="3.40.190.10">
    <property type="entry name" value="Periplasmic binding protein-like II"/>
    <property type="match status" value="2"/>
</dbReference>
<feature type="transmembrane region" description="Helical" evidence="4">
    <location>
        <begin position="6"/>
        <end position="27"/>
    </location>
</feature>
<proteinExistence type="inferred from homology"/>
<dbReference type="PANTHER" id="PTHR30024:SF47">
    <property type="entry name" value="TAURINE-BINDING PERIPLASMIC PROTEIN"/>
    <property type="match status" value="1"/>
</dbReference>
<evidence type="ECO:0000256" key="3">
    <source>
        <dbReference type="ARBA" id="ARBA00022729"/>
    </source>
</evidence>
<dbReference type="PANTHER" id="PTHR30024">
    <property type="entry name" value="ALIPHATIC SULFONATES-BINDING PROTEIN-RELATED"/>
    <property type="match status" value="1"/>
</dbReference>
<protein>
    <recommendedName>
        <fullName evidence="5">Solute-binding protein family 3/N-terminal domain-containing protein</fullName>
    </recommendedName>
</protein>
<evidence type="ECO:0000313" key="7">
    <source>
        <dbReference type="Proteomes" id="UP000288215"/>
    </source>
</evidence>
<name>A0A3S3VEU6_METS7</name>
<gene>
    <name evidence="6" type="ORF">Metus_0995</name>
</gene>
<dbReference type="SMART" id="SM00062">
    <property type="entry name" value="PBPb"/>
    <property type="match status" value="1"/>
</dbReference>
<dbReference type="InterPro" id="IPR001638">
    <property type="entry name" value="Solute-binding_3/MltF_N"/>
</dbReference>
<comment type="subcellular location">
    <subcellularLocation>
        <location evidence="1">Periplasm</location>
    </subcellularLocation>
</comment>
<comment type="similarity">
    <text evidence="2">Belongs to the bacterial solute-binding protein SsuA/TauA family.</text>
</comment>
<dbReference type="Pfam" id="PF13379">
    <property type="entry name" value="NMT1_2"/>
    <property type="match status" value="1"/>
</dbReference>
<evidence type="ECO:0000313" key="6">
    <source>
        <dbReference type="EMBL" id="RWX73021.1"/>
    </source>
</evidence>
<organism evidence="6 7">
    <name type="scientific">Methanosuratincola subterraneus</name>
    <dbReference type="NCBI Taxonomy" id="2593994"/>
    <lineage>
        <taxon>Archaea</taxon>
        <taxon>Thermoproteota</taxon>
        <taxon>Methanosuratincolia</taxon>
        <taxon>Candidatus Methanomethylicales</taxon>
        <taxon>Candidatus Methanomethylicaceae</taxon>
        <taxon>Candidatus Methanosuratincola (ex Vanwonterghem et al. 2016)</taxon>
    </lineage>
</organism>
<dbReference type="Proteomes" id="UP000288215">
    <property type="component" value="Unassembled WGS sequence"/>
</dbReference>
<comment type="caution">
    <text evidence="6">The sequence shown here is derived from an EMBL/GenBank/DDBJ whole genome shotgun (WGS) entry which is preliminary data.</text>
</comment>
<keyword evidence="3" id="KW-0732">Signal</keyword>
<sequence length="341" mass="37542">MNKRLILVSILLIVIVVVAAVGFIFLYKPPATSVRIGYLPAASYGIVWVAYEGGFFEDEGLNVTLVEYGSVSDLVAAFSRNEIDGAPVTSVAIAAFIKNIDSIVVAGNSLDGTALVAKNSSGINSISDLNGRRVGTVLYVPGDFIFKKVMADKGISANLSTYLSPADALFALENGQVEAAFLWEPYSSLASYRGLKLVQWDKQVYPLDYPCCLQVFKSSFVSKNPDAVTKFIKALIKAESYTYSEPGNALPMIKKYLPGMPYEIIYDSIIKIDPEIGQARNPLSGYFNKSELQSFYQLLIPSILSINDYNLLMSRLDSSYYNNAIFELKKEGFNFPSIYSR</sequence>
<keyword evidence="4" id="KW-1133">Transmembrane helix</keyword>
<dbReference type="AlphaFoldDB" id="A0A3S3VEU6"/>
<evidence type="ECO:0000259" key="5">
    <source>
        <dbReference type="SMART" id="SM00062"/>
    </source>
</evidence>
<evidence type="ECO:0000256" key="2">
    <source>
        <dbReference type="ARBA" id="ARBA00010742"/>
    </source>
</evidence>
<accession>A0A3S3VEU6</accession>
<feature type="domain" description="Solute-binding protein family 3/N-terminal" evidence="5">
    <location>
        <begin position="33"/>
        <end position="260"/>
    </location>
</feature>